<protein>
    <submittedName>
        <fullName evidence="11">Zinc finger protein</fullName>
    </submittedName>
</protein>
<dbReference type="InterPro" id="IPR013087">
    <property type="entry name" value="Znf_C2H2_type"/>
</dbReference>
<dbReference type="EMBL" id="WJQU01000002">
    <property type="protein sequence ID" value="KAJ6640700.1"/>
    <property type="molecule type" value="Genomic_DNA"/>
</dbReference>
<dbReference type="Pfam" id="PF13912">
    <property type="entry name" value="zf-C2H2_6"/>
    <property type="match status" value="1"/>
</dbReference>
<evidence type="ECO:0000259" key="10">
    <source>
        <dbReference type="PROSITE" id="PS51915"/>
    </source>
</evidence>
<evidence type="ECO:0000256" key="2">
    <source>
        <dbReference type="ARBA" id="ARBA00022723"/>
    </source>
</evidence>
<evidence type="ECO:0000256" key="4">
    <source>
        <dbReference type="ARBA" id="ARBA00022771"/>
    </source>
</evidence>
<feature type="domain" description="ZAD" evidence="10">
    <location>
        <begin position="1"/>
        <end position="72"/>
    </location>
</feature>
<dbReference type="SMART" id="SM00355">
    <property type="entry name" value="ZnF_C2H2"/>
    <property type="match status" value="10"/>
</dbReference>
<dbReference type="Gene3D" id="3.40.1800.20">
    <property type="match status" value="1"/>
</dbReference>
<dbReference type="SUPFAM" id="SSF57716">
    <property type="entry name" value="Glucocorticoid receptor-like (DNA-binding domain)"/>
    <property type="match status" value="1"/>
</dbReference>
<dbReference type="PROSITE" id="PS00028">
    <property type="entry name" value="ZINC_FINGER_C2H2_1"/>
    <property type="match status" value="9"/>
</dbReference>
<dbReference type="GO" id="GO:0005634">
    <property type="term" value="C:nucleus"/>
    <property type="evidence" value="ECO:0007669"/>
    <property type="project" value="UniProtKB-SubCell"/>
</dbReference>
<evidence type="ECO:0000256" key="1">
    <source>
        <dbReference type="ARBA" id="ARBA00004123"/>
    </source>
</evidence>
<organism evidence="11 12">
    <name type="scientific">Pseudolycoriella hygida</name>
    <dbReference type="NCBI Taxonomy" id="35572"/>
    <lineage>
        <taxon>Eukaryota</taxon>
        <taxon>Metazoa</taxon>
        <taxon>Ecdysozoa</taxon>
        <taxon>Arthropoda</taxon>
        <taxon>Hexapoda</taxon>
        <taxon>Insecta</taxon>
        <taxon>Pterygota</taxon>
        <taxon>Neoptera</taxon>
        <taxon>Endopterygota</taxon>
        <taxon>Diptera</taxon>
        <taxon>Nematocera</taxon>
        <taxon>Sciaroidea</taxon>
        <taxon>Sciaridae</taxon>
        <taxon>Pseudolycoriella</taxon>
    </lineage>
</organism>
<reference evidence="11" key="1">
    <citation type="submission" date="2022-07" db="EMBL/GenBank/DDBJ databases">
        <authorList>
            <person name="Trinca V."/>
            <person name="Uliana J.V.C."/>
            <person name="Torres T.T."/>
            <person name="Ward R.J."/>
            <person name="Monesi N."/>
        </authorList>
    </citation>
    <scope>NUCLEOTIDE SEQUENCE</scope>
    <source>
        <strain evidence="11">HSMRA1968</strain>
        <tissue evidence="11">Whole embryos</tissue>
    </source>
</reference>
<dbReference type="FunFam" id="3.30.160.60:FF:000624">
    <property type="entry name" value="zinc finger protein 697"/>
    <property type="match status" value="1"/>
</dbReference>
<comment type="caution">
    <text evidence="8">Lacks conserved residue(s) required for the propagation of feature annotation.</text>
</comment>
<feature type="non-terminal residue" evidence="11">
    <location>
        <position position="1"/>
    </location>
</feature>
<comment type="subcellular location">
    <subcellularLocation>
        <location evidence="1">Nucleus</location>
    </subcellularLocation>
</comment>
<feature type="domain" description="C2H2-type" evidence="9">
    <location>
        <begin position="112"/>
        <end position="139"/>
    </location>
</feature>
<dbReference type="SUPFAM" id="SSF57667">
    <property type="entry name" value="beta-beta-alpha zinc fingers"/>
    <property type="match status" value="6"/>
</dbReference>
<dbReference type="Proteomes" id="UP001151699">
    <property type="component" value="Chromosome B"/>
</dbReference>
<keyword evidence="12" id="KW-1185">Reference proteome</keyword>
<dbReference type="PROSITE" id="PS50157">
    <property type="entry name" value="ZINC_FINGER_C2H2_2"/>
    <property type="match status" value="10"/>
</dbReference>
<name>A0A9Q0MZA3_9DIPT</name>
<evidence type="ECO:0000259" key="9">
    <source>
        <dbReference type="PROSITE" id="PS50157"/>
    </source>
</evidence>
<dbReference type="AlphaFoldDB" id="A0A9Q0MZA3"/>
<feature type="domain" description="C2H2-type" evidence="9">
    <location>
        <begin position="379"/>
        <end position="406"/>
    </location>
</feature>
<feature type="domain" description="C2H2-type" evidence="9">
    <location>
        <begin position="197"/>
        <end position="225"/>
    </location>
</feature>
<gene>
    <name evidence="11" type="primary">ZNF782_3</name>
    <name evidence="11" type="ORF">Bhyg_05632</name>
</gene>
<dbReference type="FunFam" id="3.30.160.60:FF:000744">
    <property type="entry name" value="zinc finger E-box-binding homeobox 1"/>
    <property type="match status" value="1"/>
</dbReference>
<dbReference type="Pfam" id="PF07776">
    <property type="entry name" value="zf-AD"/>
    <property type="match status" value="1"/>
</dbReference>
<evidence type="ECO:0000313" key="11">
    <source>
        <dbReference type="EMBL" id="KAJ6640700.1"/>
    </source>
</evidence>
<dbReference type="PANTHER" id="PTHR24379:SF127">
    <property type="entry name" value="BLOODY FINGERS-RELATED"/>
    <property type="match status" value="1"/>
</dbReference>
<feature type="domain" description="C2H2-type" evidence="9">
    <location>
        <begin position="322"/>
        <end position="349"/>
    </location>
</feature>
<dbReference type="PANTHER" id="PTHR24379">
    <property type="entry name" value="KRAB AND ZINC FINGER DOMAIN-CONTAINING"/>
    <property type="match status" value="1"/>
</dbReference>
<feature type="domain" description="C2H2-type" evidence="9">
    <location>
        <begin position="294"/>
        <end position="321"/>
    </location>
</feature>
<dbReference type="FunFam" id="3.30.160.60:FF:002343">
    <property type="entry name" value="Zinc finger protein 33A"/>
    <property type="match status" value="1"/>
</dbReference>
<keyword evidence="4 7" id="KW-0863">Zinc-finger</keyword>
<dbReference type="Pfam" id="PF00096">
    <property type="entry name" value="zf-C2H2"/>
    <property type="match status" value="8"/>
</dbReference>
<evidence type="ECO:0000256" key="6">
    <source>
        <dbReference type="ARBA" id="ARBA00023242"/>
    </source>
</evidence>
<comment type="caution">
    <text evidence="11">The sequence shown here is derived from an EMBL/GenBank/DDBJ whole genome shotgun (WGS) entry which is preliminary data.</text>
</comment>
<keyword evidence="5" id="KW-0862">Zinc</keyword>
<sequence length="456" mass="52870">ACRVKLEEEHQGIHLFQSGSNVVEIFKRCTSLEINKTDNLPSYICEICHDTIMKFHEFRVNCENSDFFFRQKLKTLILADAKNEDAGQKSSDEKNTKSVENKDNSVSMMEELVCDICGKIFHDKRVLKSHLRIHCGMTESHQHKNLEETSNKKMKDLSSIRDSQNVDRYKCVYCGKKYKKKESFDGHVREHQGLDPFECKLCGTTFKKLRSLVLHNDAKHNENFQKIPCDYDGCDKMFTTKFGLREHISNIHLGIKKARTHSHVSYVCELCGKSFKNKTSLKKHSYSHSGERPFGCTYCSKRFTVKDKLKNHIMRHENIKNFECSYCGTRKVTMAELKIHMNSHTKHKVYPCPQCSAVFSRDSNAKRHFRIVHRGYKPYKCNTCEQSFSKKETLKHHEMIHSGEKPHICNICEKRFIQQIALKKHLKVHDKHTAATLTAASTQLNTSTSAMPILNL</sequence>
<dbReference type="InterPro" id="IPR012934">
    <property type="entry name" value="Znf_AD"/>
</dbReference>
<evidence type="ECO:0000313" key="12">
    <source>
        <dbReference type="Proteomes" id="UP001151699"/>
    </source>
</evidence>
<feature type="domain" description="C2H2-type" evidence="9">
    <location>
        <begin position="350"/>
        <end position="378"/>
    </location>
</feature>
<feature type="domain" description="C2H2-type" evidence="9">
    <location>
        <begin position="227"/>
        <end position="257"/>
    </location>
</feature>
<evidence type="ECO:0000256" key="8">
    <source>
        <dbReference type="PROSITE-ProRule" id="PRU01263"/>
    </source>
</evidence>
<proteinExistence type="predicted"/>
<dbReference type="FunFam" id="3.30.160.60:FF:000110">
    <property type="entry name" value="Zinc finger protein-like"/>
    <property type="match status" value="1"/>
</dbReference>
<evidence type="ECO:0000256" key="5">
    <source>
        <dbReference type="ARBA" id="ARBA00022833"/>
    </source>
</evidence>
<dbReference type="GO" id="GO:0000977">
    <property type="term" value="F:RNA polymerase II transcription regulatory region sequence-specific DNA binding"/>
    <property type="evidence" value="ECO:0007669"/>
    <property type="project" value="TreeGrafter"/>
</dbReference>
<dbReference type="Gene3D" id="3.30.160.60">
    <property type="entry name" value="Classic Zinc Finger"/>
    <property type="match status" value="8"/>
</dbReference>
<evidence type="ECO:0000256" key="7">
    <source>
        <dbReference type="PROSITE-ProRule" id="PRU00042"/>
    </source>
</evidence>
<dbReference type="OrthoDB" id="6077919at2759"/>
<feature type="domain" description="C2H2-type" evidence="9">
    <location>
        <begin position="169"/>
        <end position="196"/>
    </location>
</feature>
<keyword evidence="3" id="KW-0677">Repeat</keyword>
<accession>A0A9Q0MZA3</accession>
<dbReference type="InterPro" id="IPR036236">
    <property type="entry name" value="Znf_C2H2_sf"/>
</dbReference>
<keyword evidence="6" id="KW-0539">Nucleus</keyword>
<dbReference type="PROSITE" id="PS51915">
    <property type="entry name" value="ZAD"/>
    <property type="match status" value="1"/>
</dbReference>
<dbReference type="GO" id="GO:0000981">
    <property type="term" value="F:DNA-binding transcription factor activity, RNA polymerase II-specific"/>
    <property type="evidence" value="ECO:0007669"/>
    <property type="project" value="TreeGrafter"/>
</dbReference>
<evidence type="ECO:0000256" key="3">
    <source>
        <dbReference type="ARBA" id="ARBA00022737"/>
    </source>
</evidence>
<dbReference type="GO" id="GO:0008270">
    <property type="term" value="F:zinc ion binding"/>
    <property type="evidence" value="ECO:0007669"/>
    <property type="project" value="UniProtKB-KW"/>
</dbReference>
<feature type="domain" description="C2H2-type" evidence="9">
    <location>
        <begin position="407"/>
        <end position="434"/>
    </location>
</feature>
<dbReference type="SMART" id="SM00868">
    <property type="entry name" value="zf-AD"/>
    <property type="match status" value="1"/>
</dbReference>
<feature type="domain" description="C2H2-type" evidence="9">
    <location>
        <begin position="266"/>
        <end position="293"/>
    </location>
</feature>
<keyword evidence="2" id="KW-0479">Metal-binding</keyword>